<comment type="caution">
    <text evidence="1">The sequence shown here is derived from an EMBL/GenBank/DDBJ whole genome shotgun (WGS) entry which is preliminary data.</text>
</comment>
<sequence length="137" mass="16334">MQKYTIFDAQSFKDAMIYNMDSIGKYMLEIILHQQWTPQLLKQKKLMQTQEDHSNPIQALNIDSLKVDLVFIQNTCSVEEDRTSERLQPVNQTGNAAWILQQKIYMQSNTRCQKQKKDAWHIFDLFIHTFKFFLKKT</sequence>
<proteinExistence type="predicted"/>
<gene>
    <name evidence="1" type="ORF">Tco_1113974</name>
</gene>
<reference evidence="1" key="2">
    <citation type="submission" date="2022-01" db="EMBL/GenBank/DDBJ databases">
        <authorList>
            <person name="Yamashiro T."/>
            <person name="Shiraishi A."/>
            <person name="Satake H."/>
            <person name="Nakayama K."/>
        </authorList>
    </citation>
    <scope>NUCLEOTIDE SEQUENCE</scope>
</reference>
<evidence type="ECO:0000313" key="1">
    <source>
        <dbReference type="EMBL" id="GJU03636.1"/>
    </source>
</evidence>
<keyword evidence="2" id="KW-1185">Reference proteome</keyword>
<evidence type="ECO:0000313" key="2">
    <source>
        <dbReference type="Proteomes" id="UP001151760"/>
    </source>
</evidence>
<dbReference type="Proteomes" id="UP001151760">
    <property type="component" value="Unassembled WGS sequence"/>
</dbReference>
<reference evidence="1" key="1">
    <citation type="journal article" date="2022" name="Int. J. Mol. Sci.">
        <title>Draft Genome of Tanacetum Coccineum: Genomic Comparison of Closely Related Tanacetum-Family Plants.</title>
        <authorList>
            <person name="Yamashiro T."/>
            <person name="Shiraishi A."/>
            <person name="Nakayama K."/>
            <person name="Satake H."/>
        </authorList>
    </citation>
    <scope>NUCLEOTIDE SEQUENCE</scope>
</reference>
<dbReference type="EMBL" id="BQNB010021173">
    <property type="protein sequence ID" value="GJU03636.1"/>
    <property type="molecule type" value="Genomic_DNA"/>
</dbReference>
<organism evidence="1 2">
    <name type="scientific">Tanacetum coccineum</name>
    <dbReference type="NCBI Taxonomy" id="301880"/>
    <lineage>
        <taxon>Eukaryota</taxon>
        <taxon>Viridiplantae</taxon>
        <taxon>Streptophyta</taxon>
        <taxon>Embryophyta</taxon>
        <taxon>Tracheophyta</taxon>
        <taxon>Spermatophyta</taxon>
        <taxon>Magnoliopsida</taxon>
        <taxon>eudicotyledons</taxon>
        <taxon>Gunneridae</taxon>
        <taxon>Pentapetalae</taxon>
        <taxon>asterids</taxon>
        <taxon>campanulids</taxon>
        <taxon>Asterales</taxon>
        <taxon>Asteraceae</taxon>
        <taxon>Asteroideae</taxon>
        <taxon>Anthemideae</taxon>
        <taxon>Anthemidinae</taxon>
        <taxon>Tanacetum</taxon>
    </lineage>
</organism>
<protein>
    <submittedName>
        <fullName evidence="1">Uncharacterized protein</fullName>
    </submittedName>
</protein>
<accession>A0ABQ5IUV3</accession>
<name>A0ABQ5IUV3_9ASTR</name>